<dbReference type="OrthoDB" id="5135119at2759"/>
<dbReference type="AlphaFoldDB" id="A0A167X6B0"/>
<evidence type="ECO:0000313" key="2">
    <source>
        <dbReference type="Proteomes" id="UP000076532"/>
    </source>
</evidence>
<name>A0A167X6B0_9AGAM</name>
<keyword evidence="2" id="KW-1185">Reference proteome</keyword>
<sequence length="80" mass="8256">PRRILLAIPGLYALDVPLDAPDAEPVAASAHLDSDGTTTATAGGGGWEAGALGLKRARDLDVEGARAEWRVEEGCLVVYA</sequence>
<proteinExistence type="predicted"/>
<dbReference type="Proteomes" id="UP000076532">
    <property type="component" value="Unassembled WGS sequence"/>
</dbReference>
<accession>A0A167X6B0</accession>
<protein>
    <submittedName>
        <fullName evidence="1">Uncharacterized protein</fullName>
    </submittedName>
</protein>
<organism evidence="1 2">
    <name type="scientific">Athelia psychrophila</name>
    <dbReference type="NCBI Taxonomy" id="1759441"/>
    <lineage>
        <taxon>Eukaryota</taxon>
        <taxon>Fungi</taxon>
        <taxon>Dikarya</taxon>
        <taxon>Basidiomycota</taxon>
        <taxon>Agaricomycotina</taxon>
        <taxon>Agaricomycetes</taxon>
        <taxon>Agaricomycetidae</taxon>
        <taxon>Atheliales</taxon>
        <taxon>Atheliaceae</taxon>
        <taxon>Athelia</taxon>
    </lineage>
</organism>
<evidence type="ECO:0000313" key="1">
    <source>
        <dbReference type="EMBL" id="KZP06868.1"/>
    </source>
</evidence>
<feature type="non-terminal residue" evidence="1">
    <location>
        <position position="1"/>
    </location>
</feature>
<gene>
    <name evidence="1" type="ORF">FIBSPDRAFT_966064</name>
</gene>
<reference evidence="1 2" key="1">
    <citation type="journal article" date="2016" name="Mol. Biol. Evol.">
        <title>Comparative Genomics of Early-Diverging Mushroom-Forming Fungi Provides Insights into the Origins of Lignocellulose Decay Capabilities.</title>
        <authorList>
            <person name="Nagy L.G."/>
            <person name="Riley R."/>
            <person name="Tritt A."/>
            <person name="Adam C."/>
            <person name="Daum C."/>
            <person name="Floudas D."/>
            <person name="Sun H."/>
            <person name="Yadav J.S."/>
            <person name="Pangilinan J."/>
            <person name="Larsson K.H."/>
            <person name="Matsuura K."/>
            <person name="Barry K."/>
            <person name="Labutti K."/>
            <person name="Kuo R."/>
            <person name="Ohm R.A."/>
            <person name="Bhattacharya S.S."/>
            <person name="Shirouzu T."/>
            <person name="Yoshinaga Y."/>
            <person name="Martin F.M."/>
            <person name="Grigoriev I.V."/>
            <person name="Hibbett D.S."/>
        </authorList>
    </citation>
    <scope>NUCLEOTIDE SEQUENCE [LARGE SCALE GENOMIC DNA]</scope>
    <source>
        <strain evidence="1 2">CBS 109695</strain>
    </source>
</reference>
<dbReference type="EMBL" id="KV417770">
    <property type="protein sequence ID" value="KZP06868.1"/>
    <property type="molecule type" value="Genomic_DNA"/>
</dbReference>